<evidence type="ECO:0000313" key="3">
    <source>
        <dbReference type="RefSeq" id="WP_156924444.1"/>
    </source>
</evidence>
<dbReference type="RefSeq" id="WP_156924444.1">
    <property type="nucleotide sequence ID" value="NZ_AXWS01000014.1"/>
</dbReference>
<feature type="compositionally biased region" description="Basic and acidic residues" evidence="1">
    <location>
        <begin position="1"/>
        <end position="12"/>
    </location>
</feature>
<proteinExistence type="predicted"/>
<reference evidence="3" key="1">
    <citation type="submission" date="2025-08" db="UniProtKB">
        <authorList>
            <consortium name="RefSeq"/>
        </authorList>
    </citation>
    <scope>IDENTIFICATION</scope>
</reference>
<sequence length="261" mass="27730">MSVHVDPQRAGDRSQAVTRAAAPSAVRQSGAAHAPVTNARLAAQLRLSAIADASAAVSGMRALQRLVAVSRVPGGRAPATLPAQAGAGAVLQPQSYSKTVTKPAGFSIANWPATLSAAGGDADNEIASKVNKTLVDMGWPKLLMSAHMIPKRLGGAGNNSNVRPWPKNFEDNDWELQMEQAFNTALNAKNVGDTITYEVETTDMSPGEAEQVLKDADYDLATTPKATFEMHRDRLVKIPKSVRGLIDGNQAIQSDKTWPIR</sequence>
<name>A0A8B6XC56_9BURK</name>
<dbReference type="Proteomes" id="UP000675920">
    <property type="component" value="Unplaced"/>
</dbReference>
<evidence type="ECO:0000256" key="1">
    <source>
        <dbReference type="SAM" id="MobiDB-lite"/>
    </source>
</evidence>
<accession>A0A8B6XC56</accession>
<dbReference type="AlphaFoldDB" id="A0A8B6XC56"/>
<keyword evidence="2" id="KW-1185">Reference proteome</keyword>
<protein>
    <submittedName>
        <fullName evidence="3">Uncharacterized protein</fullName>
    </submittedName>
</protein>
<feature type="region of interest" description="Disordered" evidence="1">
    <location>
        <begin position="1"/>
        <end position="33"/>
    </location>
</feature>
<evidence type="ECO:0000313" key="2">
    <source>
        <dbReference type="Proteomes" id="UP000675920"/>
    </source>
</evidence>
<organism evidence="2 3">
    <name type="scientific">Derxia gummosa DSM 723</name>
    <dbReference type="NCBI Taxonomy" id="1121388"/>
    <lineage>
        <taxon>Bacteria</taxon>
        <taxon>Pseudomonadati</taxon>
        <taxon>Pseudomonadota</taxon>
        <taxon>Betaproteobacteria</taxon>
        <taxon>Burkholderiales</taxon>
        <taxon>Alcaligenaceae</taxon>
        <taxon>Derxia</taxon>
    </lineage>
</organism>